<reference evidence="1 2" key="1">
    <citation type="journal article" date="2015" name="Genome Biol. Evol.">
        <title>Characterization of Three Mycobacterium spp. with Potential Use in Bioremediation by Genome Sequencing and Comparative Genomics.</title>
        <authorList>
            <person name="Das S."/>
            <person name="Pettersson B.M."/>
            <person name="Behra P.R."/>
            <person name="Ramesh M."/>
            <person name="Dasgupta S."/>
            <person name="Bhattacharya A."/>
            <person name="Kirsebom L.A."/>
        </authorList>
    </citation>
    <scope>NUCLEOTIDE SEQUENCE [LARGE SCALE GENOMIC DNA]</scope>
    <source>
        <strain evidence="1 2">DSM 43826</strain>
    </source>
</reference>
<evidence type="ECO:0000313" key="1">
    <source>
        <dbReference type="EMBL" id="KMO66977.1"/>
    </source>
</evidence>
<evidence type="ECO:0000313" key="2">
    <source>
        <dbReference type="Proteomes" id="UP000036513"/>
    </source>
</evidence>
<comment type="caution">
    <text evidence="1">The sequence shown here is derived from an EMBL/GenBank/DDBJ whole genome shotgun (WGS) entry which is preliminary data.</text>
</comment>
<name>A0A0J6VB59_9MYCO</name>
<accession>A0A0J6VB59</accession>
<protein>
    <submittedName>
        <fullName evidence="1">Uncharacterized protein</fullName>
    </submittedName>
</protein>
<dbReference type="Proteomes" id="UP000036513">
    <property type="component" value="Unassembled WGS sequence"/>
</dbReference>
<dbReference type="AlphaFoldDB" id="A0A0J6VB59"/>
<sequence>MAACESVWAADAWTLSGGRGWSFLVSLVISAPFQLLRSCGSNVMKASQRCVSAALTVWADM</sequence>
<proteinExistence type="predicted"/>
<gene>
    <name evidence="1" type="ORF">MCHLDSM_07321</name>
</gene>
<dbReference type="PATRIC" id="fig|37916.4.peg.7350"/>
<organism evidence="1 2">
    <name type="scientific">Mycolicibacterium chlorophenolicum</name>
    <dbReference type="NCBI Taxonomy" id="37916"/>
    <lineage>
        <taxon>Bacteria</taxon>
        <taxon>Bacillati</taxon>
        <taxon>Actinomycetota</taxon>
        <taxon>Actinomycetes</taxon>
        <taxon>Mycobacteriales</taxon>
        <taxon>Mycobacteriaceae</taxon>
        <taxon>Mycolicibacterium</taxon>
    </lineage>
</organism>
<dbReference type="EMBL" id="JYNL01000071">
    <property type="protein sequence ID" value="KMO66977.1"/>
    <property type="molecule type" value="Genomic_DNA"/>
</dbReference>
<keyword evidence="2" id="KW-1185">Reference proteome</keyword>